<comment type="caution">
    <text evidence="7">The sequence shown here is derived from an EMBL/GenBank/DDBJ whole genome shotgun (WGS) entry which is preliminary data.</text>
</comment>
<evidence type="ECO:0000313" key="8">
    <source>
        <dbReference type="Proteomes" id="UP000564885"/>
    </source>
</evidence>
<evidence type="ECO:0000256" key="5">
    <source>
        <dbReference type="ARBA" id="ARBA00023136"/>
    </source>
</evidence>
<reference evidence="7 8" key="1">
    <citation type="submission" date="2020-04" db="EMBL/GenBank/DDBJ databases">
        <title>Enterovirga sp. isolate from soil.</title>
        <authorList>
            <person name="Chea S."/>
            <person name="Kim D.-U."/>
        </authorList>
    </citation>
    <scope>NUCLEOTIDE SEQUENCE [LARGE SCALE GENOMIC DNA]</scope>
    <source>
        <strain evidence="7 8">DB1703</strain>
    </source>
</reference>
<feature type="transmembrane region" description="Helical" evidence="6">
    <location>
        <begin position="274"/>
        <end position="294"/>
    </location>
</feature>
<feature type="transmembrane region" description="Helical" evidence="6">
    <location>
        <begin position="211"/>
        <end position="234"/>
    </location>
</feature>
<evidence type="ECO:0000256" key="6">
    <source>
        <dbReference type="SAM" id="Phobius"/>
    </source>
</evidence>
<feature type="transmembrane region" description="Helical" evidence="6">
    <location>
        <begin position="119"/>
        <end position="140"/>
    </location>
</feature>
<dbReference type="EMBL" id="JABEPP010000002">
    <property type="protein sequence ID" value="NNM71817.1"/>
    <property type="molecule type" value="Genomic_DNA"/>
</dbReference>
<feature type="transmembrane region" description="Helical" evidence="6">
    <location>
        <begin position="37"/>
        <end position="60"/>
    </location>
</feature>
<keyword evidence="2" id="KW-1003">Cell membrane</keyword>
<comment type="subcellular location">
    <subcellularLocation>
        <location evidence="1">Cell membrane</location>
        <topology evidence="1">Multi-pass membrane protein</topology>
    </subcellularLocation>
</comment>
<dbReference type="Proteomes" id="UP000564885">
    <property type="component" value="Unassembled WGS sequence"/>
</dbReference>
<dbReference type="PANTHER" id="PTHR39087:SF2">
    <property type="entry name" value="UPF0104 MEMBRANE PROTEIN MJ1595"/>
    <property type="match status" value="1"/>
</dbReference>
<protein>
    <submittedName>
        <fullName evidence="7">Flippase-like domain-containing protein</fullName>
    </submittedName>
</protein>
<gene>
    <name evidence="7" type="ORF">HJG44_05315</name>
</gene>
<keyword evidence="8" id="KW-1185">Reference proteome</keyword>
<evidence type="ECO:0000256" key="3">
    <source>
        <dbReference type="ARBA" id="ARBA00022692"/>
    </source>
</evidence>
<keyword evidence="3 6" id="KW-0812">Transmembrane</keyword>
<dbReference type="InterPro" id="IPR022791">
    <property type="entry name" value="L-PG_synthase/AglD"/>
</dbReference>
<dbReference type="AlphaFoldDB" id="A0A849I704"/>
<keyword evidence="5 6" id="KW-0472">Membrane</keyword>
<dbReference type="PANTHER" id="PTHR39087">
    <property type="entry name" value="UPF0104 MEMBRANE PROTEIN MJ1595"/>
    <property type="match status" value="1"/>
</dbReference>
<dbReference type="GO" id="GO:0005886">
    <property type="term" value="C:plasma membrane"/>
    <property type="evidence" value="ECO:0007669"/>
    <property type="project" value="UniProtKB-SubCell"/>
</dbReference>
<dbReference type="NCBIfam" id="TIGR00374">
    <property type="entry name" value="flippase-like domain"/>
    <property type="match status" value="1"/>
</dbReference>
<evidence type="ECO:0000256" key="1">
    <source>
        <dbReference type="ARBA" id="ARBA00004651"/>
    </source>
</evidence>
<evidence type="ECO:0000313" key="7">
    <source>
        <dbReference type="EMBL" id="NNM71817.1"/>
    </source>
</evidence>
<dbReference type="NCBIfam" id="TIGR03476">
    <property type="entry name" value="HpnL"/>
    <property type="match status" value="1"/>
</dbReference>
<proteinExistence type="predicted"/>
<accession>A0A849I704</accession>
<feature type="transmembrane region" description="Helical" evidence="6">
    <location>
        <begin position="146"/>
        <end position="167"/>
    </location>
</feature>
<evidence type="ECO:0000256" key="2">
    <source>
        <dbReference type="ARBA" id="ARBA00022475"/>
    </source>
</evidence>
<evidence type="ECO:0000256" key="4">
    <source>
        <dbReference type="ARBA" id="ARBA00022989"/>
    </source>
</evidence>
<dbReference type="Pfam" id="PF03706">
    <property type="entry name" value="LPG_synthase_TM"/>
    <property type="match status" value="1"/>
</dbReference>
<organism evidence="7 8">
    <name type="scientific">Enterovirga aerilata</name>
    <dbReference type="NCBI Taxonomy" id="2730920"/>
    <lineage>
        <taxon>Bacteria</taxon>
        <taxon>Pseudomonadati</taxon>
        <taxon>Pseudomonadota</taxon>
        <taxon>Alphaproteobacteria</taxon>
        <taxon>Hyphomicrobiales</taxon>
        <taxon>Methylobacteriaceae</taxon>
        <taxon>Enterovirga</taxon>
    </lineage>
</organism>
<keyword evidence="4 6" id="KW-1133">Transmembrane helix</keyword>
<dbReference type="RefSeq" id="WP_171217353.1">
    <property type="nucleotide sequence ID" value="NZ_JABEPP010000002.1"/>
</dbReference>
<name>A0A849I704_9HYPH</name>
<sequence>MKRLTILAAVAGLVLFGVVVAFSGAGEILQAVQSAGWGTALVVLVRAIAIAADGIGWNVLFPPGRRLESQVAMLLRWVRESINQLLPVAAVGGDFIGARLATFWRCEGAMAWASVIADIGVQAGTQLLFAVLGLGLLVWLVGDSELVHYVAAGIGIAALGLGGFVLLQRRGGAKLFLAIGQKLAAGREWAALAAVERFYERLREIYENPRGVAASVAIHSGVWIFGSLEVWIAFHFMGYPIGFAEAIVIESLGQAVRGAAFAVPGGLGVQEGGFVAICSLFGIPAGPAVALSLVKRVSDLAIGLPGLVVWQWIEARRALGKGPDLAGDTGLAEGRR</sequence>